<sequence>MRITYDFNSIRIEDIGVTELYLQARKERLTFKKEKEIFSITIKELLCFFTEENCPLHFINENGQLIDSSFFQKKVEFHKNNYLNNEERIYYVYIDKNDLLTIVFKTKPSIFNLYSKNCEITNIDKTSFEFYFKCKYFKPIAVVLYIKSRNKKIEISSNELFFEIIDEDENFFRVKVRANINADMIEKLESQSKSIKNYNVEAYDLHFSYRIKEFPLSDYPPRIKFNDKKILQINDEVWGEANEREMFLLRLYPTKQGNLSCRIFLVPKLTYNYYLSMHKRNKKEVREKKPVIICVEYPEKAQDNSFVFFKYLLTYFGDKINVYYLLADNSKDIKNIKGFEDNIIQYQSSMHLILFEKADIVVHSHTPNYVLPFFSNFLEEMLDEKQKVFLQHGIIGSKDVSSIYGRETTKKFTDLFVVSSDREKKEVIKNYNYSDAEVILTGLARFDNIIKFRNLKKDDCKNKTVLIMPTWQKGLDNLSDRQFRESNFFKIYNSFITNPQIANLISDEKYEFKFYLHHNFQKYTHLFDNRFVQILTEDSYNVSELLRESKLLVTDYSSVGLDFSLMYKKVIYYRPDEIAAEETSKQETNFLPGKIVKIENDLISEIQILDQSEEYRKLLHYIYKFNDSNACQRIMGEMIQKLDIKIF</sequence>
<proteinExistence type="predicted"/>
<dbReference type="InterPro" id="IPR007554">
    <property type="entry name" value="Glycerophosphate_synth"/>
</dbReference>
<dbReference type="GO" id="GO:0016020">
    <property type="term" value="C:membrane"/>
    <property type="evidence" value="ECO:0007669"/>
    <property type="project" value="InterPro"/>
</dbReference>
<dbReference type="Pfam" id="PF04464">
    <property type="entry name" value="Glyphos_transf"/>
    <property type="match status" value="1"/>
</dbReference>
<reference evidence="2" key="1">
    <citation type="submission" date="2018-04" db="EMBL/GenBank/DDBJ databases">
        <authorList>
            <person name="Illikoud N."/>
        </authorList>
    </citation>
    <scope>NUCLEOTIDE SEQUENCE [LARGE SCALE GENOMIC DNA]</scope>
</reference>
<dbReference type="GO" id="GO:0047355">
    <property type="term" value="F:CDP-glycerol glycerophosphotransferase activity"/>
    <property type="evidence" value="ECO:0007669"/>
    <property type="project" value="InterPro"/>
</dbReference>
<dbReference type="InterPro" id="IPR043148">
    <property type="entry name" value="TagF_C"/>
</dbReference>
<evidence type="ECO:0000313" key="1">
    <source>
        <dbReference type="EMBL" id="SPP28697.1"/>
    </source>
</evidence>
<dbReference type="Proteomes" id="UP000270190">
    <property type="component" value="Unassembled WGS sequence"/>
</dbReference>
<dbReference type="RefSeq" id="WP_120487879.1">
    <property type="nucleotide sequence ID" value="NZ_CBCPKC010000002.1"/>
</dbReference>
<dbReference type="SUPFAM" id="SSF53756">
    <property type="entry name" value="UDP-Glycosyltransferase/glycogen phosphorylase"/>
    <property type="match status" value="1"/>
</dbReference>
<evidence type="ECO:0000313" key="2">
    <source>
        <dbReference type="Proteomes" id="UP000270190"/>
    </source>
</evidence>
<dbReference type="Gene3D" id="3.40.50.12580">
    <property type="match status" value="1"/>
</dbReference>
<organism evidence="1 2">
    <name type="scientific">Brochothrix thermosphacta</name>
    <name type="common">Microbacterium thermosphactum</name>
    <dbReference type="NCBI Taxonomy" id="2756"/>
    <lineage>
        <taxon>Bacteria</taxon>
        <taxon>Bacillati</taxon>
        <taxon>Bacillota</taxon>
        <taxon>Bacilli</taxon>
        <taxon>Bacillales</taxon>
        <taxon>Listeriaceae</taxon>
        <taxon>Brochothrix</taxon>
    </lineage>
</organism>
<protein>
    <submittedName>
        <fullName evidence="1">Uncharacterized protein</fullName>
    </submittedName>
</protein>
<accession>A0A2X0S2R9</accession>
<dbReference type="AlphaFoldDB" id="A0A2X0S2R9"/>
<dbReference type="EMBL" id="OUNC01000023">
    <property type="protein sequence ID" value="SPP28697.1"/>
    <property type="molecule type" value="Genomic_DNA"/>
</dbReference>
<gene>
    <name evidence="1" type="ORF">BTBSAS_30015</name>
</gene>
<name>A0A2X0S2R9_BROTH</name>